<evidence type="ECO:0000256" key="5">
    <source>
        <dbReference type="ARBA" id="ARBA00022490"/>
    </source>
</evidence>
<feature type="active site" description="Proton acceptor" evidence="8">
    <location>
        <position position="166"/>
    </location>
</feature>
<dbReference type="UniPathway" id="UPA00109">
    <property type="reaction ID" value="UER00189"/>
</dbReference>
<evidence type="ECO:0000256" key="8">
    <source>
        <dbReference type="HAMAP-Rule" id="MF_00147"/>
    </source>
</evidence>
<name>A0A0S6YYY3_9GAMM</name>
<comment type="pathway">
    <text evidence="8 9">Carbohydrate biosynthesis; gluconeogenesis.</text>
</comment>
<comment type="subcellular location">
    <subcellularLocation>
        <location evidence="8 9">Cytoplasm</location>
    </subcellularLocation>
</comment>
<dbReference type="OrthoDB" id="9809429at2"/>
<gene>
    <name evidence="8" type="primary">tpiA</name>
    <name evidence="10" type="ORF">MBSD_0519</name>
</gene>
<dbReference type="EMBL" id="DF952378">
    <property type="protein sequence ID" value="GAN44004.1"/>
    <property type="molecule type" value="Genomic_DNA"/>
</dbReference>
<dbReference type="GO" id="GO:0046166">
    <property type="term" value="P:glyceraldehyde-3-phosphate biosynthetic process"/>
    <property type="evidence" value="ECO:0007669"/>
    <property type="project" value="TreeGrafter"/>
</dbReference>
<evidence type="ECO:0000256" key="4">
    <source>
        <dbReference type="ARBA" id="ARBA00022432"/>
    </source>
</evidence>
<feature type="binding site" evidence="8">
    <location>
        <begin position="9"/>
        <end position="11"/>
    </location>
    <ligand>
        <name>substrate</name>
    </ligand>
</feature>
<reference evidence="10" key="1">
    <citation type="submission" date="2015-03" db="EMBL/GenBank/DDBJ databases">
        <title>Draft genome sequence of Mizugakiibacter sediminis skMP5.</title>
        <authorList>
            <person name="Watanabe T."/>
            <person name="Kojima H."/>
            <person name="Fukui M."/>
        </authorList>
    </citation>
    <scope>NUCLEOTIDE SEQUENCE</scope>
    <source>
        <strain evidence="10">SkMP5</strain>
    </source>
</reference>
<evidence type="ECO:0000256" key="7">
    <source>
        <dbReference type="ARBA" id="ARBA00023235"/>
    </source>
</evidence>
<dbReference type="InterPro" id="IPR013785">
    <property type="entry name" value="Aldolase_TIM"/>
</dbReference>
<dbReference type="EC" id="5.3.1.1" evidence="8 9"/>
<dbReference type="PANTHER" id="PTHR21139">
    <property type="entry name" value="TRIOSEPHOSPHATE ISOMERASE"/>
    <property type="match status" value="1"/>
</dbReference>
<evidence type="ECO:0000256" key="2">
    <source>
        <dbReference type="ARBA" id="ARBA00004939"/>
    </source>
</evidence>
<dbReference type="Gene3D" id="3.20.20.70">
    <property type="entry name" value="Aldolase class I"/>
    <property type="match status" value="1"/>
</dbReference>
<comment type="pathway">
    <text evidence="2">Carbohydrate metabolism; erythritol degradation.</text>
</comment>
<evidence type="ECO:0000256" key="3">
    <source>
        <dbReference type="ARBA" id="ARBA00007422"/>
    </source>
</evidence>
<comment type="pathway">
    <text evidence="1 8 9">Carbohydrate degradation; glycolysis; D-glyceraldehyde 3-phosphate from glycerone phosphate: step 1/1.</text>
</comment>
<dbReference type="InterPro" id="IPR000652">
    <property type="entry name" value="Triosephosphate_isomerase"/>
</dbReference>
<dbReference type="AlphaFoldDB" id="A0A0S6YYY3"/>
<dbReference type="PROSITE" id="PS00171">
    <property type="entry name" value="TIM_1"/>
    <property type="match status" value="1"/>
</dbReference>
<accession>A0A0S6YYY3</accession>
<evidence type="ECO:0000256" key="1">
    <source>
        <dbReference type="ARBA" id="ARBA00004680"/>
    </source>
</evidence>
<dbReference type="InterPro" id="IPR035990">
    <property type="entry name" value="TIM_sf"/>
</dbReference>
<dbReference type="SUPFAM" id="SSF51351">
    <property type="entry name" value="Triosephosphate isomerase (TIM)"/>
    <property type="match status" value="1"/>
</dbReference>
<comment type="catalytic activity">
    <reaction evidence="8 9">
        <text>D-glyceraldehyde 3-phosphate = dihydroxyacetone phosphate</text>
        <dbReference type="Rhea" id="RHEA:18585"/>
        <dbReference type="ChEBI" id="CHEBI:57642"/>
        <dbReference type="ChEBI" id="CHEBI:59776"/>
        <dbReference type="EC" id="5.3.1.1"/>
    </reaction>
</comment>
<dbReference type="PANTHER" id="PTHR21139:SF42">
    <property type="entry name" value="TRIOSEPHOSPHATE ISOMERASE"/>
    <property type="match status" value="1"/>
</dbReference>
<evidence type="ECO:0000256" key="9">
    <source>
        <dbReference type="RuleBase" id="RU363013"/>
    </source>
</evidence>
<comment type="similarity">
    <text evidence="3 8 9">Belongs to the triosephosphate isomerase family.</text>
</comment>
<dbReference type="InterPro" id="IPR022896">
    <property type="entry name" value="TrioseP_Isoase_bac/euk"/>
</dbReference>
<dbReference type="GO" id="GO:0019563">
    <property type="term" value="P:glycerol catabolic process"/>
    <property type="evidence" value="ECO:0007669"/>
    <property type="project" value="TreeGrafter"/>
</dbReference>
<dbReference type="GO" id="GO:0005829">
    <property type="term" value="C:cytosol"/>
    <property type="evidence" value="ECO:0007669"/>
    <property type="project" value="TreeGrafter"/>
</dbReference>
<dbReference type="GO" id="GO:0006094">
    <property type="term" value="P:gluconeogenesis"/>
    <property type="evidence" value="ECO:0007669"/>
    <property type="project" value="UniProtKB-UniRule"/>
</dbReference>
<proteinExistence type="inferred from homology"/>
<evidence type="ECO:0000313" key="10">
    <source>
        <dbReference type="EMBL" id="GAN44004.1"/>
    </source>
</evidence>
<dbReference type="CDD" id="cd00311">
    <property type="entry name" value="TIM"/>
    <property type="match status" value="1"/>
</dbReference>
<dbReference type="GO" id="GO:0004807">
    <property type="term" value="F:triose-phosphate isomerase activity"/>
    <property type="evidence" value="ECO:0007669"/>
    <property type="project" value="UniProtKB-UniRule"/>
</dbReference>
<dbReference type="GO" id="GO:0006096">
    <property type="term" value="P:glycolytic process"/>
    <property type="evidence" value="ECO:0007669"/>
    <property type="project" value="UniProtKB-UniRule"/>
</dbReference>
<keyword evidence="5 8" id="KW-0963">Cytoplasm</keyword>
<dbReference type="PROSITE" id="PS51440">
    <property type="entry name" value="TIM_2"/>
    <property type="match status" value="1"/>
</dbReference>
<dbReference type="InterPro" id="IPR020861">
    <property type="entry name" value="Triosephosphate_isomerase_AS"/>
</dbReference>
<comment type="function">
    <text evidence="8">Involved in the gluconeogenesis. Catalyzes stereospecifically the conversion of dihydroxyacetone phosphate (DHAP) to D-glyceraldehyde-3-phosphate (G3P).</text>
</comment>
<comment type="subunit">
    <text evidence="8 9">Homodimer.</text>
</comment>
<sequence>MRRKFVAGNWKMHGSRKQAAALVAEILAGMPDGPEIAVFPPFPYLAELAAACASRGLGFGGQDVSEHAGQGAYTGEVAAAMLADVGCAYALAGHSERRQYHGESDARVAAKVEAALGAGLVPVLCVGETLEEREAGRTEAVVARQLAAAVERCGIAAFERVVVAYEPVWAIGTGRTASPAQAQEVHAFVRSQLAKADARISKLTRILYGGSVKPANAADLFAQPDVDGGLIGGASLAAADFLAICQAAR</sequence>
<feature type="binding site" evidence="8">
    <location>
        <position position="172"/>
    </location>
    <ligand>
        <name>substrate</name>
    </ligand>
</feature>
<dbReference type="RefSeq" id="WP_062537169.1">
    <property type="nucleotide sequence ID" value="NZ_DF970218.1"/>
</dbReference>
<dbReference type="HAMAP" id="MF_00147_B">
    <property type="entry name" value="TIM_B"/>
    <property type="match status" value="1"/>
</dbReference>
<feature type="active site" description="Electrophile" evidence="8">
    <location>
        <position position="94"/>
    </location>
</feature>
<keyword evidence="6 8" id="KW-0324">Glycolysis</keyword>
<keyword evidence="7 8" id="KW-0413">Isomerase</keyword>
<feature type="binding site" evidence="8">
    <location>
        <begin position="232"/>
        <end position="233"/>
    </location>
    <ligand>
        <name>substrate</name>
    </ligand>
</feature>
<keyword evidence="4 8" id="KW-0312">Gluconeogenesis</keyword>
<dbReference type="FunFam" id="3.20.20.70:FF:000016">
    <property type="entry name" value="Triosephosphate isomerase"/>
    <property type="match status" value="1"/>
</dbReference>
<dbReference type="HOGENOM" id="CLU_024251_2_3_6"/>
<dbReference type="UniPathway" id="UPA00138"/>
<protein>
    <recommendedName>
        <fullName evidence="8 9">Triosephosphate isomerase</fullName>
        <shortName evidence="8">TIM</shortName>
        <shortName evidence="8">TPI</shortName>
        <ecNumber evidence="8 9">5.3.1.1</ecNumber>
    </recommendedName>
    <alternativeName>
        <fullName evidence="8">Triose-phosphate isomerase</fullName>
    </alternativeName>
</protein>
<dbReference type="Pfam" id="PF00121">
    <property type="entry name" value="TIM"/>
    <property type="match status" value="1"/>
</dbReference>
<feature type="binding site" evidence="8">
    <location>
        <position position="211"/>
    </location>
    <ligand>
        <name>substrate</name>
    </ligand>
</feature>
<evidence type="ECO:0000256" key="6">
    <source>
        <dbReference type="ARBA" id="ARBA00023152"/>
    </source>
</evidence>
<organism evidence="10">
    <name type="scientific">Mizugakiibacter sediminis</name>
    <dbReference type="NCBI Taxonomy" id="1475481"/>
    <lineage>
        <taxon>Bacteria</taxon>
        <taxon>Pseudomonadati</taxon>
        <taxon>Pseudomonadota</taxon>
        <taxon>Gammaproteobacteria</taxon>
        <taxon>Lysobacterales</taxon>
        <taxon>Rhodanobacteraceae</taxon>
        <taxon>Mizugakiibacter</taxon>
    </lineage>
</organism>
<dbReference type="NCBIfam" id="TIGR00419">
    <property type="entry name" value="tim"/>
    <property type="match status" value="1"/>
</dbReference>